<keyword evidence="8" id="KW-0812">Transmembrane</keyword>
<comment type="subcellular location">
    <subcellularLocation>
        <location evidence="1">Cell membrane</location>
    </subcellularLocation>
</comment>
<dbReference type="GO" id="GO:0005886">
    <property type="term" value="C:plasma membrane"/>
    <property type="evidence" value="ECO:0007669"/>
    <property type="project" value="UniProtKB-SubCell"/>
</dbReference>
<name>A0A559IPT1_9BACL</name>
<dbReference type="AlphaFoldDB" id="A0A559IPT1"/>
<dbReference type="GO" id="GO:0007165">
    <property type="term" value="P:signal transduction"/>
    <property type="evidence" value="ECO:0007669"/>
    <property type="project" value="UniProtKB-KW"/>
</dbReference>
<evidence type="ECO:0000256" key="7">
    <source>
        <dbReference type="SAM" id="Coils"/>
    </source>
</evidence>
<keyword evidence="4 6" id="KW-0807">Transducer</keyword>
<evidence type="ECO:0000259" key="9">
    <source>
        <dbReference type="PROSITE" id="PS50111"/>
    </source>
</evidence>
<dbReference type="PANTHER" id="PTHR32089:SF112">
    <property type="entry name" value="LYSOZYME-LIKE PROTEIN-RELATED"/>
    <property type="match status" value="1"/>
</dbReference>
<dbReference type="PROSITE" id="PS50111">
    <property type="entry name" value="CHEMOTAXIS_TRANSDUC_2"/>
    <property type="match status" value="1"/>
</dbReference>
<evidence type="ECO:0000256" key="8">
    <source>
        <dbReference type="SAM" id="Phobius"/>
    </source>
</evidence>
<evidence type="ECO:0000256" key="1">
    <source>
        <dbReference type="ARBA" id="ARBA00004236"/>
    </source>
</evidence>
<comment type="similarity">
    <text evidence="5">Belongs to the methyl-accepting chemotaxis (MCP) protein family.</text>
</comment>
<dbReference type="Gene3D" id="6.10.340.10">
    <property type="match status" value="1"/>
</dbReference>
<proteinExistence type="inferred from homology"/>
<dbReference type="Pfam" id="PF00015">
    <property type="entry name" value="MCPsignal"/>
    <property type="match status" value="1"/>
</dbReference>
<evidence type="ECO:0000313" key="11">
    <source>
        <dbReference type="EMBL" id="TVX89616.1"/>
    </source>
</evidence>
<dbReference type="SMART" id="SM00283">
    <property type="entry name" value="MA"/>
    <property type="match status" value="1"/>
</dbReference>
<reference evidence="11 12" key="1">
    <citation type="submission" date="2019-07" db="EMBL/GenBank/DDBJ databases">
        <authorList>
            <person name="Kim J."/>
        </authorList>
    </citation>
    <scope>NUCLEOTIDE SEQUENCE [LARGE SCALE GENOMIC DNA]</scope>
    <source>
        <strain evidence="11 12">N4</strain>
    </source>
</reference>
<dbReference type="InterPro" id="IPR003660">
    <property type="entry name" value="HAMP_dom"/>
</dbReference>
<dbReference type="InterPro" id="IPR004089">
    <property type="entry name" value="MCPsignal_dom"/>
</dbReference>
<keyword evidence="7" id="KW-0175">Coiled coil</keyword>
<feature type="coiled-coil region" evidence="7">
    <location>
        <begin position="499"/>
        <end position="562"/>
    </location>
</feature>
<dbReference type="CDD" id="cd11386">
    <property type="entry name" value="MCP_signal"/>
    <property type="match status" value="1"/>
</dbReference>
<dbReference type="CDD" id="cd06225">
    <property type="entry name" value="HAMP"/>
    <property type="match status" value="1"/>
</dbReference>
<feature type="transmembrane region" description="Helical" evidence="8">
    <location>
        <begin position="204"/>
        <end position="227"/>
    </location>
</feature>
<keyword evidence="12" id="KW-1185">Reference proteome</keyword>
<evidence type="ECO:0000256" key="6">
    <source>
        <dbReference type="PROSITE-ProRule" id="PRU00284"/>
    </source>
</evidence>
<protein>
    <submittedName>
        <fullName evidence="11">Methyl-accepting chemotaxis protein</fullName>
    </submittedName>
</protein>
<evidence type="ECO:0000259" key="10">
    <source>
        <dbReference type="PROSITE" id="PS50885"/>
    </source>
</evidence>
<dbReference type="Gene3D" id="1.10.287.950">
    <property type="entry name" value="Methyl-accepting chemotaxis protein"/>
    <property type="match status" value="1"/>
</dbReference>
<dbReference type="SUPFAM" id="SSF58104">
    <property type="entry name" value="Methyl-accepting chemotaxis protein (MCP) signaling domain"/>
    <property type="match status" value="1"/>
</dbReference>
<evidence type="ECO:0000256" key="3">
    <source>
        <dbReference type="ARBA" id="ARBA00023136"/>
    </source>
</evidence>
<evidence type="ECO:0000313" key="12">
    <source>
        <dbReference type="Proteomes" id="UP000318102"/>
    </source>
</evidence>
<keyword evidence="2" id="KW-1003">Cell membrane</keyword>
<dbReference type="EMBL" id="VNJK01000002">
    <property type="protein sequence ID" value="TVX89616.1"/>
    <property type="molecule type" value="Genomic_DNA"/>
</dbReference>
<feature type="domain" description="HAMP" evidence="10">
    <location>
        <begin position="228"/>
        <end position="280"/>
    </location>
</feature>
<evidence type="ECO:0000256" key="5">
    <source>
        <dbReference type="ARBA" id="ARBA00029447"/>
    </source>
</evidence>
<dbReference type="SMART" id="SM00304">
    <property type="entry name" value="HAMP"/>
    <property type="match status" value="1"/>
</dbReference>
<dbReference type="Proteomes" id="UP000318102">
    <property type="component" value="Unassembled WGS sequence"/>
</dbReference>
<dbReference type="PROSITE" id="PS50885">
    <property type="entry name" value="HAMP"/>
    <property type="match status" value="1"/>
</dbReference>
<keyword evidence="3 8" id="KW-0472">Membrane</keyword>
<evidence type="ECO:0000256" key="2">
    <source>
        <dbReference type="ARBA" id="ARBA00022475"/>
    </source>
</evidence>
<sequence>MRGFISKSIVVKSALSIFALIVTLTSILTGYSYVAERGIYYNELTELHKTLTKQAEVELEGIIGAEAKLDKLKLEQYLKDENIEWISDNLNNMVRDGFISNSYLLLPEDTQKDGKTYKRLLHANTEFIKDSGVQPGQLYVLPAEWMQTEDELLRNGFAISDVYQDLGGKWITTMTTIRNEQQEVVALFAVDFNYDTIDAELDTILWKTAGVGVATGLGIMVVFVLLIRRMVGPLKQLTKISQEAAQGDLTVSVTNSSKDEIGQLAQSFNQMVQALRKITADVRETTEQVTASAEQLAIISDQNAQSAQHVAAAVEEVATGSNTHLATVEDSKVAMEEVSIGIQRIAESALIVSEMSSDASATVEQGSDRIKQTIAQMNRIQVAAHESSEQANQLAGQSQQIEAIVSSIQQIARQTNLLALNASIEAARAGEHGKGFAVVAHEVRKLAEQTGQAAEQIGGQLQSVIVQTKQLSVTMGRSADEIQTGTKIARDAGEQFESLHEAVQRVAEHIQEVSAASEEMSAGTEQVSASMNGLAAIAKDAADNAQSIAASSEEQLASVEEMASTAAWLGSKMKDMNAEMQKFKL</sequence>
<dbReference type="RefSeq" id="WP_144992271.1">
    <property type="nucleotide sequence ID" value="NZ_VNJK01000002.1"/>
</dbReference>
<feature type="domain" description="Methyl-accepting transducer" evidence="9">
    <location>
        <begin position="299"/>
        <end position="535"/>
    </location>
</feature>
<dbReference type="OrthoDB" id="369835at2"/>
<dbReference type="PANTHER" id="PTHR32089">
    <property type="entry name" value="METHYL-ACCEPTING CHEMOTAXIS PROTEIN MCPB"/>
    <property type="match status" value="1"/>
</dbReference>
<evidence type="ECO:0000256" key="4">
    <source>
        <dbReference type="ARBA" id="ARBA00023224"/>
    </source>
</evidence>
<gene>
    <name evidence="11" type="ORF">FPZ44_17755</name>
</gene>
<organism evidence="11 12">
    <name type="scientific">Paenibacillus agilis</name>
    <dbReference type="NCBI Taxonomy" id="3020863"/>
    <lineage>
        <taxon>Bacteria</taxon>
        <taxon>Bacillati</taxon>
        <taxon>Bacillota</taxon>
        <taxon>Bacilli</taxon>
        <taxon>Bacillales</taxon>
        <taxon>Paenibacillaceae</taxon>
        <taxon>Paenibacillus</taxon>
    </lineage>
</organism>
<dbReference type="Pfam" id="PF00672">
    <property type="entry name" value="HAMP"/>
    <property type="match status" value="1"/>
</dbReference>
<accession>A0A559IPT1</accession>
<keyword evidence="8" id="KW-1133">Transmembrane helix</keyword>
<comment type="caution">
    <text evidence="11">The sequence shown here is derived from an EMBL/GenBank/DDBJ whole genome shotgun (WGS) entry which is preliminary data.</text>
</comment>